<dbReference type="eggNOG" id="COG3295">
    <property type="taxonomic scope" value="Bacteria"/>
</dbReference>
<reference evidence="3 4" key="1">
    <citation type="submission" date="2007-06" db="EMBL/GenBank/DDBJ databases">
        <authorList>
            <person name="Shimkets L."/>
            <person name="Ferriera S."/>
            <person name="Johnson J."/>
            <person name="Kravitz S."/>
            <person name="Beeson K."/>
            <person name="Sutton G."/>
            <person name="Rogers Y.-H."/>
            <person name="Friedman R."/>
            <person name="Frazier M."/>
            <person name="Venter J.C."/>
        </authorList>
    </citation>
    <scope>NUCLEOTIDE SEQUENCE [LARGE SCALE GENOMIC DNA]</scope>
    <source>
        <strain evidence="3 4">SIR-1</strain>
    </source>
</reference>
<evidence type="ECO:0000313" key="4">
    <source>
        <dbReference type="Proteomes" id="UP000005801"/>
    </source>
</evidence>
<dbReference type="RefSeq" id="WP_006977071.1">
    <property type="nucleotide sequence ID" value="NZ_ABCS01000178.1"/>
</dbReference>
<feature type="compositionally biased region" description="Basic residues" evidence="1">
    <location>
        <begin position="15"/>
        <end position="24"/>
    </location>
</feature>
<dbReference type="STRING" id="391625.PPSIR1_15455"/>
<keyword evidence="2" id="KW-0472">Membrane</keyword>
<dbReference type="OrthoDB" id="9787788at2"/>
<dbReference type="PANTHER" id="PTHR40115:SF1">
    <property type="entry name" value="INNER MEMBRANE PROTEIN WITH PEPSY TM HELIX"/>
    <property type="match status" value="1"/>
</dbReference>
<organism evidence="3 4">
    <name type="scientific">Plesiocystis pacifica SIR-1</name>
    <dbReference type="NCBI Taxonomy" id="391625"/>
    <lineage>
        <taxon>Bacteria</taxon>
        <taxon>Pseudomonadati</taxon>
        <taxon>Myxococcota</taxon>
        <taxon>Polyangia</taxon>
        <taxon>Nannocystales</taxon>
        <taxon>Nannocystaceae</taxon>
        <taxon>Plesiocystis</taxon>
    </lineage>
</organism>
<keyword evidence="2" id="KW-0812">Transmembrane</keyword>
<keyword evidence="4" id="KW-1185">Reference proteome</keyword>
<protein>
    <recommendedName>
        <fullName evidence="5">Peptidase</fullName>
    </recommendedName>
</protein>
<feature type="transmembrane region" description="Helical" evidence="2">
    <location>
        <begin position="34"/>
        <end position="55"/>
    </location>
</feature>
<gene>
    <name evidence="3" type="ORF">PPSIR1_15455</name>
</gene>
<dbReference type="Pfam" id="PF16357">
    <property type="entry name" value="PepSY_TM_like_2"/>
    <property type="match status" value="1"/>
</dbReference>
<feature type="region of interest" description="Disordered" evidence="1">
    <location>
        <begin position="1"/>
        <end position="24"/>
    </location>
</feature>
<dbReference type="PANTHER" id="PTHR40115">
    <property type="entry name" value="INNER MEMBRANE PROTEIN WITH PEPSY TM HELIX"/>
    <property type="match status" value="1"/>
</dbReference>
<dbReference type="EMBL" id="ABCS01000178">
    <property type="protein sequence ID" value="EDM73763.1"/>
    <property type="molecule type" value="Genomic_DNA"/>
</dbReference>
<sequence>MTETPDSPQPSAPPKPKKKRRRWRPAVRALHRDLGYLVVGLTLVYAMSGLAVNHIEDWDPNFVAFEAEHALAAPLPEDEDAAVRQVLDQLGIDEEPTDKFLYEQELEIQLDGRTLYANGETMTILDRGQRARPGLRLANWLHLNRGKKAWTVVADGYAIILLFLATSGMLMIPGKKGMRGRGWVLVLIGAAVPIAYVVLSGGPS</sequence>
<dbReference type="AlphaFoldDB" id="A6GK35"/>
<evidence type="ECO:0000256" key="1">
    <source>
        <dbReference type="SAM" id="MobiDB-lite"/>
    </source>
</evidence>
<name>A6GK35_9BACT</name>
<feature type="transmembrane region" description="Helical" evidence="2">
    <location>
        <begin position="182"/>
        <end position="199"/>
    </location>
</feature>
<evidence type="ECO:0000313" key="3">
    <source>
        <dbReference type="EMBL" id="EDM73763.1"/>
    </source>
</evidence>
<proteinExistence type="predicted"/>
<feature type="transmembrane region" description="Helical" evidence="2">
    <location>
        <begin position="149"/>
        <end position="170"/>
    </location>
</feature>
<comment type="caution">
    <text evidence="3">The sequence shown here is derived from an EMBL/GenBank/DDBJ whole genome shotgun (WGS) entry which is preliminary data.</text>
</comment>
<evidence type="ECO:0008006" key="5">
    <source>
        <dbReference type="Google" id="ProtNLM"/>
    </source>
</evidence>
<dbReference type="InterPro" id="IPR032307">
    <property type="entry name" value="PepSY_TM-like_2"/>
</dbReference>
<accession>A6GK35</accession>
<dbReference type="Proteomes" id="UP000005801">
    <property type="component" value="Unassembled WGS sequence"/>
</dbReference>
<keyword evidence="2" id="KW-1133">Transmembrane helix</keyword>
<evidence type="ECO:0000256" key="2">
    <source>
        <dbReference type="SAM" id="Phobius"/>
    </source>
</evidence>